<evidence type="ECO:0000313" key="7">
    <source>
        <dbReference type="Proteomes" id="UP000030748"/>
    </source>
</evidence>
<dbReference type="InterPro" id="IPR036093">
    <property type="entry name" value="NAC_dom_sf"/>
</dbReference>
<dbReference type="AlphaFoldDB" id="A0A022QZC4"/>
<evidence type="ECO:0000256" key="3">
    <source>
        <dbReference type="ARBA" id="ARBA00023163"/>
    </source>
</evidence>
<name>A0A022QZC4_ERYGU</name>
<proteinExistence type="predicted"/>
<keyword evidence="2" id="KW-0238">DNA-binding</keyword>
<dbReference type="InterPro" id="IPR003441">
    <property type="entry name" value="NAC-dom"/>
</dbReference>
<dbReference type="PANTHER" id="PTHR31744">
    <property type="entry name" value="PROTEIN CUP-SHAPED COTYLEDON 2-RELATED"/>
    <property type="match status" value="1"/>
</dbReference>
<keyword evidence="4" id="KW-0539">Nucleus</keyword>
<dbReference type="GO" id="GO:0003677">
    <property type="term" value="F:DNA binding"/>
    <property type="evidence" value="ECO:0007669"/>
    <property type="project" value="UniProtKB-KW"/>
</dbReference>
<dbReference type="SUPFAM" id="SSF101941">
    <property type="entry name" value="NAC domain"/>
    <property type="match status" value="1"/>
</dbReference>
<evidence type="ECO:0000313" key="6">
    <source>
        <dbReference type="EMBL" id="EYU33306.1"/>
    </source>
</evidence>
<dbReference type="PROSITE" id="PS51005">
    <property type="entry name" value="NAC"/>
    <property type="match status" value="1"/>
</dbReference>
<dbReference type="PANTHER" id="PTHR31744:SF86">
    <property type="entry name" value="PROTEIN CUP-SHAPED COTYLEDON 3"/>
    <property type="match status" value="1"/>
</dbReference>
<keyword evidence="3" id="KW-0804">Transcription</keyword>
<feature type="domain" description="NAC" evidence="5">
    <location>
        <begin position="1"/>
        <end position="91"/>
    </location>
</feature>
<gene>
    <name evidence="6" type="ORF">MIMGU_mgv1a017147mg</name>
</gene>
<dbReference type="GO" id="GO:0006355">
    <property type="term" value="P:regulation of DNA-templated transcription"/>
    <property type="evidence" value="ECO:0007669"/>
    <property type="project" value="InterPro"/>
</dbReference>
<evidence type="ECO:0000256" key="4">
    <source>
        <dbReference type="ARBA" id="ARBA00023242"/>
    </source>
</evidence>
<evidence type="ECO:0000259" key="5">
    <source>
        <dbReference type="PROSITE" id="PS51005"/>
    </source>
</evidence>
<keyword evidence="1" id="KW-0805">Transcription regulation</keyword>
<reference evidence="6 7" key="1">
    <citation type="journal article" date="2013" name="Proc. Natl. Acad. Sci. U.S.A.">
        <title>Fine-scale variation in meiotic recombination in Mimulus inferred from population shotgun sequencing.</title>
        <authorList>
            <person name="Hellsten U."/>
            <person name="Wright K.M."/>
            <person name="Jenkins J."/>
            <person name="Shu S."/>
            <person name="Yuan Y."/>
            <person name="Wessler S.R."/>
            <person name="Schmutz J."/>
            <person name="Willis J.H."/>
            <person name="Rokhsar D.S."/>
        </authorList>
    </citation>
    <scope>NUCLEOTIDE SEQUENCE [LARGE SCALE GENOMIC DNA]</scope>
    <source>
        <strain evidence="7">cv. DUN x IM62</strain>
    </source>
</reference>
<keyword evidence="7" id="KW-1185">Reference proteome</keyword>
<dbReference type="Gene3D" id="2.170.150.80">
    <property type="entry name" value="NAC domain"/>
    <property type="match status" value="1"/>
</dbReference>
<dbReference type="PhylomeDB" id="A0A022QZC4"/>
<dbReference type="EMBL" id="KI630780">
    <property type="protein sequence ID" value="EYU33306.1"/>
    <property type="molecule type" value="Genomic_DNA"/>
</dbReference>
<sequence length="91" mass="10497">MGEREWYFFSLRDRKYPTELKTNRTTGAGYWKATGKDREVYSSCSGGGRSSTGGDALLGMKRTLVFYKGRAPREKTKWVMHEYHLDGDKSF</sequence>
<accession>A0A022QZC4</accession>
<dbReference type="STRING" id="4155.A0A022QZC4"/>
<evidence type="ECO:0000256" key="1">
    <source>
        <dbReference type="ARBA" id="ARBA00023015"/>
    </source>
</evidence>
<dbReference type="Proteomes" id="UP000030748">
    <property type="component" value="Unassembled WGS sequence"/>
</dbReference>
<organism evidence="6 7">
    <name type="scientific">Erythranthe guttata</name>
    <name type="common">Yellow monkey flower</name>
    <name type="synonym">Mimulus guttatus</name>
    <dbReference type="NCBI Taxonomy" id="4155"/>
    <lineage>
        <taxon>Eukaryota</taxon>
        <taxon>Viridiplantae</taxon>
        <taxon>Streptophyta</taxon>
        <taxon>Embryophyta</taxon>
        <taxon>Tracheophyta</taxon>
        <taxon>Spermatophyta</taxon>
        <taxon>Magnoliopsida</taxon>
        <taxon>eudicotyledons</taxon>
        <taxon>Gunneridae</taxon>
        <taxon>Pentapetalae</taxon>
        <taxon>asterids</taxon>
        <taxon>lamiids</taxon>
        <taxon>Lamiales</taxon>
        <taxon>Phrymaceae</taxon>
        <taxon>Erythranthe</taxon>
    </lineage>
</organism>
<dbReference type="eggNOG" id="ENOG502QQ8S">
    <property type="taxonomic scope" value="Eukaryota"/>
</dbReference>
<protein>
    <recommendedName>
        <fullName evidence="5">NAC domain-containing protein</fullName>
    </recommendedName>
</protein>
<dbReference type="Pfam" id="PF02365">
    <property type="entry name" value="NAM"/>
    <property type="match status" value="1"/>
</dbReference>
<evidence type="ECO:0000256" key="2">
    <source>
        <dbReference type="ARBA" id="ARBA00023125"/>
    </source>
</evidence>